<gene>
    <name evidence="2" type="ORF">THAOC_21955</name>
</gene>
<feature type="region of interest" description="Disordered" evidence="1">
    <location>
        <begin position="48"/>
        <end position="82"/>
    </location>
</feature>
<reference evidence="2 3" key="1">
    <citation type="journal article" date="2012" name="Genome Biol.">
        <title>Genome and low-iron response of an oceanic diatom adapted to chronic iron limitation.</title>
        <authorList>
            <person name="Lommer M."/>
            <person name="Specht M."/>
            <person name="Roy A.S."/>
            <person name="Kraemer L."/>
            <person name="Andreson R."/>
            <person name="Gutowska M.A."/>
            <person name="Wolf J."/>
            <person name="Bergner S.V."/>
            <person name="Schilhabel M.B."/>
            <person name="Klostermeier U.C."/>
            <person name="Beiko R.G."/>
            <person name="Rosenstiel P."/>
            <person name="Hippler M."/>
            <person name="Laroche J."/>
        </authorList>
    </citation>
    <scope>NUCLEOTIDE SEQUENCE [LARGE SCALE GENOMIC DNA]</scope>
    <source>
        <strain evidence="2 3">CCMP1005</strain>
    </source>
</reference>
<dbReference type="AlphaFoldDB" id="K0RZL3"/>
<comment type="caution">
    <text evidence="2">The sequence shown here is derived from an EMBL/GenBank/DDBJ whole genome shotgun (WGS) entry which is preliminary data.</text>
</comment>
<organism evidence="2 3">
    <name type="scientific">Thalassiosira oceanica</name>
    <name type="common">Marine diatom</name>
    <dbReference type="NCBI Taxonomy" id="159749"/>
    <lineage>
        <taxon>Eukaryota</taxon>
        <taxon>Sar</taxon>
        <taxon>Stramenopiles</taxon>
        <taxon>Ochrophyta</taxon>
        <taxon>Bacillariophyta</taxon>
        <taxon>Coscinodiscophyceae</taxon>
        <taxon>Thalassiosirophycidae</taxon>
        <taxon>Thalassiosirales</taxon>
        <taxon>Thalassiosiraceae</taxon>
        <taxon>Thalassiosira</taxon>
    </lineage>
</organism>
<sequence>PWGPLPAGGLGLSKTLQFFAANHGQTYRGRALLVEYFQRAETAKPRGERKIFNGPGARPGQTGAPTLKDTHHWRPGQTGSGRGVELATWEASVEISISSSVSANKIVEESVTSAVEEEGLRTPGRGEAGPWPLRNNLSFGFGNVIRSSTHSDPAQTCRLHNTSSSRRERKVFALQHFFPRPPTLRRQQQQQQQQQQQERINVGPEVSTFPDGTYFPPGSSCLGGVYAQLQHPVGSAGSTATQQRW</sequence>
<dbReference type="EMBL" id="AGNL01026599">
    <property type="protein sequence ID" value="EJK57959.1"/>
    <property type="molecule type" value="Genomic_DNA"/>
</dbReference>
<name>K0RZL3_THAOC</name>
<dbReference type="Proteomes" id="UP000266841">
    <property type="component" value="Unassembled WGS sequence"/>
</dbReference>
<evidence type="ECO:0000313" key="3">
    <source>
        <dbReference type="Proteomes" id="UP000266841"/>
    </source>
</evidence>
<feature type="region of interest" description="Disordered" evidence="1">
    <location>
        <begin position="180"/>
        <end position="199"/>
    </location>
</feature>
<proteinExistence type="predicted"/>
<evidence type="ECO:0000256" key="1">
    <source>
        <dbReference type="SAM" id="MobiDB-lite"/>
    </source>
</evidence>
<feature type="compositionally biased region" description="Low complexity" evidence="1">
    <location>
        <begin position="187"/>
        <end position="197"/>
    </location>
</feature>
<accession>K0RZL3</accession>
<protein>
    <submittedName>
        <fullName evidence="2">Uncharacterized protein</fullName>
    </submittedName>
</protein>
<evidence type="ECO:0000313" key="2">
    <source>
        <dbReference type="EMBL" id="EJK57959.1"/>
    </source>
</evidence>
<keyword evidence="3" id="KW-1185">Reference proteome</keyword>
<feature type="non-terminal residue" evidence="2">
    <location>
        <position position="1"/>
    </location>
</feature>